<feature type="compositionally biased region" description="Low complexity" evidence="1">
    <location>
        <begin position="52"/>
        <end position="61"/>
    </location>
</feature>
<proteinExistence type="predicted"/>
<evidence type="ECO:0000256" key="2">
    <source>
        <dbReference type="SAM" id="SignalP"/>
    </source>
</evidence>
<name>A0AAD2FKH7_9STRA</name>
<keyword evidence="2" id="KW-0732">Signal</keyword>
<sequence length="76" mass="7921">MFKLSFLLLALIAIIASVTADKPKSLRRLQTAAPVAVPIAVVAPVAVPVAAASSSKGSSSKSSKRQLVHYNTPYES</sequence>
<evidence type="ECO:0000313" key="3">
    <source>
        <dbReference type="EMBL" id="CAJ1937736.1"/>
    </source>
</evidence>
<reference evidence="3" key="1">
    <citation type="submission" date="2023-08" db="EMBL/GenBank/DDBJ databases">
        <authorList>
            <person name="Audoor S."/>
            <person name="Bilcke G."/>
        </authorList>
    </citation>
    <scope>NUCLEOTIDE SEQUENCE</scope>
</reference>
<feature type="chain" id="PRO_5042154131" evidence="2">
    <location>
        <begin position="21"/>
        <end position="76"/>
    </location>
</feature>
<feature type="signal peptide" evidence="2">
    <location>
        <begin position="1"/>
        <end position="20"/>
    </location>
</feature>
<evidence type="ECO:0000256" key="1">
    <source>
        <dbReference type="SAM" id="MobiDB-lite"/>
    </source>
</evidence>
<accession>A0AAD2FKH7</accession>
<keyword evidence="4" id="KW-1185">Reference proteome</keyword>
<evidence type="ECO:0000313" key="4">
    <source>
        <dbReference type="Proteomes" id="UP001295423"/>
    </source>
</evidence>
<protein>
    <submittedName>
        <fullName evidence="3">Uncharacterized protein</fullName>
    </submittedName>
</protein>
<organism evidence="3 4">
    <name type="scientific">Cylindrotheca closterium</name>
    <dbReference type="NCBI Taxonomy" id="2856"/>
    <lineage>
        <taxon>Eukaryota</taxon>
        <taxon>Sar</taxon>
        <taxon>Stramenopiles</taxon>
        <taxon>Ochrophyta</taxon>
        <taxon>Bacillariophyta</taxon>
        <taxon>Bacillariophyceae</taxon>
        <taxon>Bacillariophycidae</taxon>
        <taxon>Bacillariales</taxon>
        <taxon>Bacillariaceae</taxon>
        <taxon>Cylindrotheca</taxon>
    </lineage>
</organism>
<dbReference type="EMBL" id="CAKOGP040000668">
    <property type="protein sequence ID" value="CAJ1937736.1"/>
    <property type="molecule type" value="Genomic_DNA"/>
</dbReference>
<feature type="region of interest" description="Disordered" evidence="1">
    <location>
        <begin position="52"/>
        <end position="76"/>
    </location>
</feature>
<comment type="caution">
    <text evidence="3">The sequence shown here is derived from an EMBL/GenBank/DDBJ whole genome shotgun (WGS) entry which is preliminary data.</text>
</comment>
<gene>
    <name evidence="3" type="ORF">CYCCA115_LOCUS5792</name>
</gene>
<dbReference type="AlphaFoldDB" id="A0AAD2FKH7"/>
<dbReference type="Proteomes" id="UP001295423">
    <property type="component" value="Unassembled WGS sequence"/>
</dbReference>